<dbReference type="SMART" id="SM00232">
    <property type="entry name" value="JAB_MPN"/>
    <property type="match status" value="1"/>
</dbReference>
<name>A0A918PGK7_9SPHN</name>
<dbReference type="Gene3D" id="3.40.140.10">
    <property type="entry name" value="Cytidine Deaminase, domain 2"/>
    <property type="match status" value="1"/>
</dbReference>
<comment type="caution">
    <text evidence="7">The sequence shown here is derived from an EMBL/GenBank/DDBJ whole genome shotgun (WGS) entry which is preliminary data.</text>
</comment>
<dbReference type="PANTHER" id="PTHR34858">
    <property type="entry name" value="CYSO-CYSTEINE PEPTIDASE"/>
    <property type="match status" value="1"/>
</dbReference>
<dbReference type="RefSeq" id="WP_189621256.1">
    <property type="nucleotide sequence ID" value="NZ_BMZA01000007.1"/>
</dbReference>
<keyword evidence="5" id="KW-0482">Metalloprotease</keyword>
<dbReference type="Pfam" id="PF14464">
    <property type="entry name" value="Prok-JAB"/>
    <property type="match status" value="1"/>
</dbReference>
<evidence type="ECO:0000256" key="5">
    <source>
        <dbReference type="ARBA" id="ARBA00023049"/>
    </source>
</evidence>
<evidence type="ECO:0000313" key="7">
    <source>
        <dbReference type="EMBL" id="GGZ06704.1"/>
    </source>
</evidence>
<proteinExistence type="predicted"/>
<keyword evidence="2" id="KW-0479">Metal-binding</keyword>
<keyword evidence="1" id="KW-0645">Protease</keyword>
<dbReference type="InterPro" id="IPR037518">
    <property type="entry name" value="MPN"/>
</dbReference>
<evidence type="ECO:0000256" key="1">
    <source>
        <dbReference type="ARBA" id="ARBA00022670"/>
    </source>
</evidence>
<reference evidence="7" key="1">
    <citation type="journal article" date="2014" name="Int. J. Syst. Evol. Microbiol.">
        <title>Complete genome sequence of Corynebacterium casei LMG S-19264T (=DSM 44701T), isolated from a smear-ripened cheese.</title>
        <authorList>
            <consortium name="US DOE Joint Genome Institute (JGI-PGF)"/>
            <person name="Walter F."/>
            <person name="Albersmeier A."/>
            <person name="Kalinowski J."/>
            <person name="Ruckert C."/>
        </authorList>
    </citation>
    <scope>NUCLEOTIDE SEQUENCE</scope>
    <source>
        <strain evidence="7">KCTC 32255</strain>
    </source>
</reference>
<dbReference type="InterPro" id="IPR000555">
    <property type="entry name" value="JAMM/MPN+_dom"/>
</dbReference>
<protein>
    <recommendedName>
        <fullName evidence="6">MPN domain-containing protein</fullName>
    </recommendedName>
</protein>
<evidence type="ECO:0000256" key="3">
    <source>
        <dbReference type="ARBA" id="ARBA00022801"/>
    </source>
</evidence>
<dbReference type="SUPFAM" id="SSF102712">
    <property type="entry name" value="JAB1/MPN domain"/>
    <property type="match status" value="1"/>
</dbReference>
<evidence type="ECO:0000256" key="2">
    <source>
        <dbReference type="ARBA" id="ARBA00022723"/>
    </source>
</evidence>
<dbReference type="InterPro" id="IPR028090">
    <property type="entry name" value="JAB_dom_prok"/>
</dbReference>
<accession>A0A918PGK7</accession>
<evidence type="ECO:0000259" key="6">
    <source>
        <dbReference type="PROSITE" id="PS50249"/>
    </source>
</evidence>
<evidence type="ECO:0000256" key="4">
    <source>
        <dbReference type="ARBA" id="ARBA00022833"/>
    </source>
</evidence>
<dbReference type="PANTHER" id="PTHR34858:SF1">
    <property type="entry name" value="CYSO-CYSTEINE PEPTIDASE"/>
    <property type="match status" value="1"/>
</dbReference>
<dbReference type="PROSITE" id="PS50249">
    <property type="entry name" value="MPN"/>
    <property type="match status" value="1"/>
</dbReference>
<dbReference type="CDD" id="cd08070">
    <property type="entry name" value="MPN_like"/>
    <property type="match status" value="1"/>
</dbReference>
<organism evidence="7 8">
    <name type="scientific">Novosphingobium colocasiae</name>
    <dbReference type="NCBI Taxonomy" id="1256513"/>
    <lineage>
        <taxon>Bacteria</taxon>
        <taxon>Pseudomonadati</taxon>
        <taxon>Pseudomonadota</taxon>
        <taxon>Alphaproteobacteria</taxon>
        <taxon>Sphingomonadales</taxon>
        <taxon>Sphingomonadaceae</taxon>
        <taxon>Novosphingobium</taxon>
    </lineage>
</organism>
<evidence type="ECO:0000313" key="8">
    <source>
        <dbReference type="Proteomes" id="UP000648075"/>
    </source>
</evidence>
<dbReference type="GO" id="GO:0006508">
    <property type="term" value="P:proteolysis"/>
    <property type="evidence" value="ECO:0007669"/>
    <property type="project" value="UniProtKB-KW"/>
</dbReference>
<dbReference type="GO" id="GO:0008235">
    <property type="term" value="F:metalloexopeptidase activity"/>
    <property type="evidence" value="ECO:0007669"/>
    <property type="project" value="TreeGrafter"/>
</dbReference>
<dbReference type="GO" id="GO:0008270">
    <property type="term" value="F:zinc ion binding"/>
    <property type="evidence" value="ECO:0007669"/>
    <property type="project" value="TreeGrafter"/>
</dbReference>
<keyword evidence="3" id="KW-0378">Hydrolase</keyword>
<dbReference type="Proteomes" id="UP000648075">
    <property type="component" value="Unassembled WGS sequence"/>
</dbReference>
<gene>
    <name evidence="7" type="ORF">GCM10011614_22060</name>
</gene>
<dbReference type="EMBL" id="BMZA01000007">
    <property type="protein sequence ID" value="GGZ06704.1"/>
    <property type="molecule type" value="Genomic_DNA"/>
</dbReference>
<sequence>MEDGETRVLAVARAVVSLLHEEAALAAPLECCGLLLGPARDHVTRALPAANVAADPRRRFEIDPRALLDAHRAERAGGERVLGYYHSHPAGAPVPSATDRENSTGDLRIWAIIGAGQVAFWRDSGNGFVEQSWRRVDDDPGGV</sequence>
<reference evidence="7" key="2">
    <citation type="submission" date="2020-09" db="EMBL/GenBank/DDBJ databases">
        <authorList>
            <person name="Sun Q."/>
            <person name="Kim S."/>
        </authorList>
    </citation>
    <scope>NUCLEOTIDE SEQUENCE</scope>
    <source>
        <strain evidence="7">KCTC 32255</strain>
    </source>
</reference>
<keyword evidence="8" id="KW-1185">Reference proteome</keyword>
<feature type="domain" description="MPN" evidence="6">
    <location>
        <begin position="8"/>
        <end position="139"/>
    </location>
</feature>
<dbReference type="AlphaFoldDB" id="A0A918PGK7"/>
<keyword evidence="4" id="KW-0862">Zinc</keyword>
<dbReference type="InterPro" id="IPR051929">
    <property type="entry name" value="VirAsm_ModProt"/>
</dbReference>